<sequence length="121" mass="13848">MITKERASDMGGGAQLTVTDKRRAARHPVDHHVIAEHRNLGDLPLHIINVSAQGFMAQGGLALERGERIVMRLPVVGRIEAHLIWLHEERAGFQFERIIRIDDFLKLVDQLQPNPRLRPRR</sequence>
<dbReference type="SUPFAM" id="SSF141371">
    <property type="entry name" value="PilZ domain-like"/>
    <property type="match status" value="1"/>
</dbReference>
<name>A0A918UDP0_9SPHN</name>
<comment type="caution">
    <text evidence="2">The sequence shown here is derived from an EMBL/GenBank/DDBJ whole genome shotgun (WGS) entry which is preliminary data.</text>
</comment>
<reference evidence="2" key="2">
    <citation type="submission" date="2020-09" db="EMBL/GenBank/DDBJ databases">
        <authorList>
            <person name="Sun Q."/>
            <person name="Kim S."/>
        </authorList>
    </citation>
    <scope>NUCLEOTIDE SEQUENCE</scope>
    <source>
        <strain evidence="2">KCTC 32255</strain>
    </source>
</reference>
<organism evidence="2 3">
    <name type="scientific">Novosphingobium colocasiae</name>
    <dbReference type="NCBI Taxonomy" id="1256513"/>
    <lineage>
        <taxon>Bacteria</taxon>
        <taxon>Pseudomonadati</taxon>
        <taxon>Pseudomonadota</taxon>
        <taxon>Alphaproteobacteria</taxon>
        <taxon>Sphingomonadales</taxon>
        <taxon>Sphingomonadaceae</taxon>
        <taxon>Novosphingobium</taxon>
    </lineage>
</organism>
<protein>
    <recommendedName>
        <fullName evidence="4">PilZ domain-containing protein</fullName>
    </recommendedName>
</protein>
<dbReference type="AlphaFoldDB" id="A0A918UDP0"/>
<evidence type="ECO:0000256" key="1">
    <source>
        <dbReference type="SAM" id="MobiDB-lite"/>
    </source>
</evidence>
<dbReference type="EMBL" id="BMZA01000002">
    <property type="protein sequence ID" value="GGY97569.1"/>
    <property type="molecule type" value="Genomic_DNA"/>
</dbReference>
<evidence type="ECO:0000313" key="2">
    <source>
        <dbReference type="EMBL" id="GGY97569.1"/>
    </source>
</evidence>
<accession>A0A918UDP0</accession>
<feature type="region of interest" description="Disordered" evidence="1">
    <location>
        <begin position="1"/>
        <end position="24"/>
    </location>
</feature>
<evidence type="ECO:0008006" key="4">
    <source>
        <dbReference type="Google" id="ProtNLM"/>
    </source>
</evidence>
<dbReference type="Proteomes" id="UP000648075">
    <property type="component" value="Unassembled WGS sequence"/>
</dbReference>
<evidence type="ECO:0000313" key="3">
    <source>
        <dbReference type="Proteomes" id="UP000648075"/>
    </source>
</evidence>
<gene>
    <name evidence="2" type="ORF">GCM10011614_10760</name>
</gene>
<reference evidence="2" key="1">
    <citation type="journal article" date="2014" name="Int. J. Syst. Evol. Microbiol.">
        <title>Complete genome sequence of Corynebacterium casei LMG S-19264T (=DSM 44701T), isolated from a smear-ripened cheese.</title>
        <authorList>
            <consortium name="US DOE Joint Genome Institute (JGI-PGF)"/>
            <person name="Walter F."/>
            <person name="Albersmeier A."/>
            <person name="Kalinowski J."/>
            <person name="Ruckert C."/>
        </authorList>
    </citation>
    <scope>NUCLEOTIDE SEQUENCE</scope>
    <source>
        <strain evidence="2">KCTC 32255</strain>
    </source>
</reference>
<dbReference type="Gene3D" id="2.40.10.220">
    <property type="entry name" value="predicted glycosyltransferase like domains"/>
    <property type="match status" value="1"/>
</dbReference>
<proteinExistence type="predicted"/>
<keyword evidence="3" id="KW-1185">Reference proteome</keyword>